<evidence type="ECO:0000313" key="3">
    <source>
        <dbReference type="Proteomes" id="UP000618754"/>
    </source>
</evidence>
<protein>
    <submittedName>
        <fullName evidence="2">Uncharacterized protein</fullName>
    </submittedName>
</protein>
<accession>A0ABR7X9J9</accession>
<proteinExistence type="predicted"/>
<organism evidence="2 3">
    <name type="scientific">Mucilaginibacter rigui</name>
    <dbReference type="NCBI Taxonomy" id="534635"/>
    <lineage>
        <taxon>Bacteria</taxon>
        <taxon>Pseudomonadati</taxon>
        <taxon>Bacteroidota</taxon>
        <taxon>Sphingobacteriia</taxon>
        <taxon>Sphingobacteriales</taxon>
        <taxon>Sphingobacteriaceae</taxon>
        <taxon>Mucilaginibacter</taxon>
    </lineage>
</organism>
<dbReference type="EMBL" id="JACWMW010000004">
    <property type="protein sequence ID" value="MBD1387248.1"/>
    <property type="molecule type" value="Genomic_DNA"/>
</dbReference>
<feature type="chain" id="PRO_5045085872" evidence="1">
    <location>
        <begin position="21"/>
        <end position="169"/>
    </location>
</feature>
<dbReference type="Proteomes" id="UP000618754">
    <property type="component" value="Unassembled WGS sequence"/>
</dbReference>
<keyword evidence="3" id="KW-1185">Reference proteome</keyword>
<feature type="signal peptide" evidence="1">
    <location>
        <begin position="1"/>
        <end position="20"/>
    </location>
</feature>
<reference evidence="2 3" key="1">
    <citation type="submission" date="2020-09" db="EMBL/GenBank/DDBJ databases">
        <title>Novel species of Mucilaginibacter isolated from a glacier on the Tibetan Plateau.</title>
        <authorList>
            <person name="Liu Q."/>
            <person name="Xin Y.-H."/>
        </authorList>
    </citation>
    <scope>NUCLEOTIDE SEQUENCE [LARGE SCALE GENOMIC DNA]</scope>
    <source>
        <strain evidence="2 3">CGMCC 1.13878</strain>
    </source>
</reference>
<name>A0ABR7X9J9_9SPHI</name>
<evidence type="ECO:0000313" key="2">
    <source>
        <dbReference type="EMBL" id="MBD1387248.1"/>
    </source>
</evidence>
<dbReference type="RefSeq" id="WP_191177087.1">
    <property type="nucleotide sequence ID" value="NZ_JACWMW010000004.1"/>
</dbReference>
<keyword evidence="1" id="KW-0732">Signal</keyword>
<sequence>MKNTFLLSCALLLTCLKVTAQENISLRDVASYIGKEVTVNPQVFDFDSKKDYVYLYFGERYPNQKLTVIIKRPVKVKLPILLGQEIASFTGAITQYSGKPDSSANYGIDEIKKEAEKDKQLLIGGKEMTGHIGYTPHNHTVNLQGKLVMLITDQKQISKKTKRAAMSLY</sequence>
<comment type="caution">
    <text evidence="2">The sequence shown here is derived from an EMBL/GenBank/DDBJ whole genome shotgun (WGS) entry which is preliminary data.</text>
</comment>
<evidence type="ECO:0000256" key="1">
    <source>
        <dbReference type="SAM" id="SignalP"/>
    </source>
</evidence>
<gene>
    <name evidence="2" type="ORF">IDJ75_18310</name>
</gene>